<evidence type="ECO:0000313" key="3">
    <source>
        <dbReference type="Proteomes" id="UP000237839"/>
    </source>
</evidence>
<reference evidence="2 3" key="1">
    <citation type="submission" date="2018-02" db="EMBL/GenBank/DDBJ databases">
        <title>Solimicrobium silvestre gen. nov., sp. nov., isolated from alpine forest soil.</title>
        <authorList>
            <person name="Margesin R."/>
            <person name="Albuquerque L."/>
            <person name="Zhang D.-C."/>
            <person name="Froufe H.J.C."/>
            <person name="Severino R."/>
            <person name="Roxo I."/>
            <person name="Egas C."/>
            <person name="Da Costa M.S."/>
        </authorList>
    </citation>
    <scope>NUCLEOTIDE SEQUENCE [LARGE SCALE GENOMIC DNA]</scope>
    <source>
        <strain evidence="2 3">S20-91</strain>
    </source>
</reference>
<comment type="caution">
    <text evidence="2">The sequence shown here is derived from an EMBL/GenBank/DDBJ whole genome shotgun (WGS) entry which is preliminary data.</text>
</comment>
<dbReference type="Proteomes" id="UP000237839">
    <property type="component" value="Unassembled WGS sequence"/>
</dbReference>
<evidence type="ECO:0000256" key="1">
    <source>
        <dbReference type="SAM" id="SignalP"/>
    </source>
</evidence>
<gene>
    <name evidence="2" type="ORF">S2091_2733</name>
</gene>
<feature type="signal peptide" evidence="1">
    <location>
        <begin position="1"/>
        <end position="19"/>
    </location>
</feature>
<dbReference type="AlphaFoldDB" id="A0A2S9GY97"/>
<organism evidence="2 3">
    <name type="scientific">Solimicrobium silvestre</name>
    <dbReference type="NCBI Taxonomy" id="2099400"/>
    <lineage>
        <taxon>Bacteria</taxon>
        <taxon>Pseudomonadati</taxon>
        <taxon>Pseudomonadota</taxon>
        <taxon>Betaproteobacteria</taxon>
        <taxon>Burkholderiales</taxon>
        <taxon>Oxalobacteraceae</taxon>
        <taxon>Solimicrobium</taxon>
    </lineage>
</organism>
<dbReference type="EMBL" id="PUGF01000012">
    <property type="protein sequence ID" value="PRC92678.1"/>
    <property type="molecule type" value="Genomic_DNA"/>
</dbReference>
<evidence type="ECO:0008006" key="4">
    <source>
        <dbReference type="Google" id="ProtNLM"/>
    </source>
</evidence>
<evidence type="ECO:0000313" key="2">
    <source>
        <dbReference type="EMBL" id="PRC92678.1"/>
    </source>
</evidence>
<sequence length="115" mass="13078">MKKIIVAIGLLLAATYALADCPALEYQEMKDMNTPDLTGEYCKTTANQDRYLKSSKSNSELLVLSEGKERNDYFELFKKDKESAEQCQSQSERIKRVLIAKNTSEEDLKTACQKK</sequence>
<proteinExistence type="predicted"/>
<dbReference type="RefSeq" id="WP_105532488.1">
    <property type="nucleotide sequence ID" value="NZ_PUGF01000012.1"/>
</dbReference>
<feature type="chain" id="PRO_5015716895" description="Lipoprotein" evidence="1">
    <location>
        <begin position="20"/>
        <end position="115"/>
    </location>
</feature>
<dbReference type="OrthoDB" id="9983437at2"/>
<protein>
    <recommendedName>
        <fullName evidence="4">Lipoprotein</fullName>
    </recommendedName>
</protein>
<keyword evidence="3" id="KW-1185">Reference proteome</keyword>
<accession>A0A2S9GY97</accession>
<keyword evidence="1" id="KW-0732">Signal</keyword>
<name>A0A2S9GY97_9BURK</name>